<dbReference type="EC" id="3.4.21.4" evidence="9"/>
<dbReference type="PROSITE" id="PS00135">
    <property type="entry name" value="TRYPSIN_SER"/>
    <property type="match status" value="1"/>
</dbReference>
<dbReference type="VEuPathDB" id="VectorBase:GBRI041930"/>
<evidence type="ECO:0000256" key="2">
    <source>
        <dbReference type="ARBA" id="ARBA00022670"/>
    </source>
</evidence>
<name>A0A1A9X2I6_9MUSC</name>
<evidence type="ECO:0000256" key="10">
    <source>
        <dbReference type="RuleBase" id="RU363034"/>
    </source>
</evidence>
<dbReference type="SUPFAM" id="SSF50494">
    <property type="entry name" value="Trypsin-like serine proteases"/>
    <property type="match status" value="1"/>
</dbReference>
<dbReference type="PROSITE" id="PS50240">
    <property type="entry name" value="TRYPSIN_DOM"/>
    <property type="match status" value="1"/>
</dbReference>
<dbReference type="InterPro" id="IPR033116">
    <property type="entry name" value="TRYPSIN_SER"/>
</dbReference>
<dbReference type="InterPro" id="IPR001254">
    <property type="entry name" value="Trypsin_dom"/>
</dbReference>
<accession>A0A1A9X2I6</accession>
<protein>
    <recommendedName>
        <fullName evidence="9">trypsin</fullName>
        <ecNumber evidence="9">3.4.21.4</ecNumber>
    </recommendedName>
</protein>
<reference evidence="14" key="1">
    <citation type="submission" date="2014-03" db="EMBL/GenBank/DDBJ databases">
        <authorList>
            <person name="Aksoy S."/>
            <person name="Warren W."/>
            <person name="Wilson R.K."/>
        </authorList>
    </citation>
    <scope>NUCLEOTIDE SEQUENCE [LARGE SCALE GENOMIC DNA]</scope>
    <source>
        <strain evidence="14">IAEA</strain>
    </source>
</reference>
<dbReference type="AlphaFoldDB" id="A0A1A9X2I6"/>
<dbReference type="STRING" id="37001.A0A1A9X2I6"/>
<dbReference type="GO" id="GO:0007586">
    <property type="term" value="P:digestion"/>
    <property type="evidence" value="ECO:0007669"/>
    <property type="project" value="UniProtKB-KW"/>
</dbReference>
<evidence type="ECO:0000256" key="8">
    <source>
        <dbReference type="ARBA" id="ARBA00036320"/>
    </source>
</evidence>
<evidence type="ECO:0000256" key="4">
    <source>
        <dbReference type="ARBA" id="ARBA00022801"/>
    </source>
</evidence>
<dbReference type="PANTHER" id="PTHR24276">
    <property type="entry name" value="POLYSERASE-RELATED"/>
    <property type="match status" value="1"/>
</dbReference>
<reference evidence="13" key="2">
    <citation type="submission" date="2020-05" db="UniProtKB">
        <authorList>
            <consortium name="EnsemblMetazoa"/>
        </authorList>
    </citation>
    <scope>IDENTIFICATION</scope>
    <source>
        <strain evidence="13">IAEA</strain>
    </source>
</reference>
<dbReference type="InterPro" id="IPR018114">
    <property type="entry name" value="TRYPSIN_HIS"/>
</dbReference>
<dbReference type="PROSITE" id="PS00134">
    <property type="entry name" value="TRYPSIN_HIS"/>
    <property type="match status" value="1"/>
</dbReference>
<feature type="domain" description="Peptidase S1" evidence="12">
    <location>
        <begin position="62"/>
        <end position="305"/>
    </location>
</feature>
<dbReference type="PRINTS" id="PR00722">
    <property type="entry name" value="CHYMOTRYPSIN"/>
</dbReference>
<dbReference type="SMART" id="SM00020">
    <property type="entry name" value="Tryp_SPc"/>
    <property type="match status" value="1"/>
</dbReference>
<keyword evidence="4 10" id="KW-0378">Hydrolase</keyword>
<evidence type="ECO:0000256" key="5">
    <source>
        <dbReference type="ARBA" id="ARBA00022825"/>
    </source>
</evidence>
<dbReference type="PANTHER" id="PTHR24276:SF97">
    <property type="entry name" value="GH13245P2-RELATED"/>
    <property type="match status" value="1"/>
</dbReference>
<evidence type="ECO:0000256" key="7">
    <source>
        <dbReference type="ARBA" id="ARBA00023157"/>
    </source>
</evidence>
<evidence type="ECO:0000313" key="13">
    <source>
        <dbReference type="EnsemblMetazoa" id="GBRI041930-PA"/>
    </source>
</evidence>
<evidence type="ECO:0000256" key="1">
    <source>
        <dbReference type="ARBA" id="ARBA00007664"/>
    </source>
</evidence>
<feature type="chain" id="PRO_5008400936" description="trypsin" evidence="11">
    <location>
        <begin position="27"/>
        <end position="311"/>
    </location>
</feature>
<evidence type="ECO:0000256" key="6">
    <source>
        <dbReference type="ARBA" id="ARBA00023145"/>
    </source>
</evidence>
<proteinExistence type="inferred from homology"/>
<dbReference type="Gene3D" id="2.40.10.10">
    <property type="entry name" value="Trypsin-like serine proteases"/>
    <property type="match status" value="1"/>
</dbReference>
<organism evidence="13 14">
    <name type="scientific">Glossina brevipalpis</name>
    <dbReference type="NCBI Taxonomy" id="37001"/>
    <lineage>
        <taxon>Eukaryota</taxon>
        <taxon>Metazoa</taxon>
        <taxon>Ecdysozoa</taxon>
        <taxon>Arthropoda</taxon>
        <taxon>Hexapoda</taxon>
        <taxon>Insecta</taxon>
        <taxon>Pterygota</taxon>
        <taxon>Neoptera</taxon>
        <taxon>Endopterygota</taxon>
        <taxon>Diptera</taxon>
        <taxon>Brachycera</taxon>
        <taxon>Muscomorpha</taxon>
        <taxon>Hippoboscoidea</taxon>
        <taxon>Glossinidae</taxon>
        <taxon>Glossina</taxon>
    </lineage>
</organism>
<dbReference type="CDD" id="cd00190">
    <property type="entry name" value="Tryp_SPc"/>
    <property type="match status" value="1"/>
</dbReference>
<comment type="similarity">
    <text evidence="1">Belongs to the peptidase S1 family.</text>
</comment>
<dbReference type="InterPro" id="IPR050430">
    <property type="entry name" value="Peptidase_S1"/>
</dbReference>
<keyword evidence="14" id="KW-1185">Reference proteome</keyword>
<dbReference type="GO" id="GO:0004252">
    <property type="term" value="F:serine-type endopeptidase activity"/>
    <property type="evidence" value="ECO:0007669"/>
    <property type="project" value="UniProtKB-EC"/>
</dbReference>
<evidence type="ECO:0000256" key="9">
    <source>
        <dbReference type="ARBA" id="ARBA00038868"/>
    </source>
</evidence>
<evidence type="ECO:0000259" key="12">
    <source>
        <dbReference type="PROSITE" id="PS50240"/>
    </source>
</evidence>
<keyword evidence="6" id="KW-0865">Zymogen</keyword>
<dbReference type="FunFam" id="2.40.10.10:FF:000034">
    <property type="entry name" value="Eupolytin"/>
    <property type="match status" value="1"/>
</dbReference>
<dbReference type="Pfam" id="PF00089">
    <property type="entry name" value="Trypsin"/>
    <property type="match status" value="1"/>
</dbReference>
<dbReference type="InterPro" id="IPR009003">
    <property type="entry name" value="Peptidase_S1_PA"/>
</dbReference>
<keyword evidence="3" id="KW-0222">Digestion</keyword>
<dbReference type="InterPro" id="IPR001314">
    <property type="entry name" value="Peptidase_S1A"/>
</dbReference>
<evidence type="ECO:0000256" key="3">
    <source>
        <dbReference type="ARBA" id="ARBA00022757"/>
    </source>
</evidence>
<evidence type="ECO:0000256" key="11">
    <source>
        <dbReference type="SAM" id="SignalP"/>
    </source>
</evidence>
<dbReference type="InterPro" id="IPR043504">
    <property type="entry name" value="Peptidase_S1_PA_chymotrypsin"/>
</dbReference>
<comment type="catalytic activity">
    <reaction evidence="8">
        <text>Preferential cleavage: Arg-|-Xaa, Lys-|-Xaa.</text>
        <dbReference type="EC" id="3.4.21.4"/>
    </reaction>
</comment>
<keyword evidence="2 10" id="KW-0645">Protease</keyword>
<feature type="signal peptide" evidence="11">
    <location>
        <begin position="1"/>
        <end position="26"/>
    </location>
</feature>
<dbReference type="EnsemblMetazoa" id="GBRI041930-RA">
    <property type="protein sequence ID" value="GBRI041930-PA"/>
    <property type="gene ID" value="GBRI041930"/>
</dbReference>
<sequence length="311" mass="33701">MSVSKISPTLSSLIAFIALSLQTTSANNNTTAALIDASTAQSSLLSSLSSLPSNQINYDGRIVGGIVTPISNLPFTVSLQLDGKHIGGGSILKPHIILTAAHCFEYTNDASRYQIRAGSSSHLYGGQLMQVQRIIKHKAYSISTLDNDVALVELKQFLIYTPNVRPIQLPAGEEYLPTNSLLQVSGWGLTADGGAVPSQLHTVTVRLINQDTCFRNYKYFGEISKNMFCAGYPQGGKDSCQGDSGGPLVYPVMKPNLSKKALKVALTKVKQFGIVSWGVGCADKNFPGVYTNVARLRLWIDEQIERMNRTN</sequence>
<dbReference type="GO" id="GO:0006508">
    <property type="term" value="P:proteolysis"/>
    <property type="evidence" value="ECO:0007669"/>
    <property type="project" value="UniProtKB-KW"/>
</dbReference>
<evidence type="ECO:0000313" key="14">
    <source>
        <dbReference type="Proteomes" id="UP000091820"/>
    </source>
</evidence>
<keyword evidence="7" id="KW-1015">Disulfide bond</keyword>
<keyword evidence="5 10" id="KW-0720">Serine protease</keyword>
<keyword evidence="11" id="KW-0732">Signal</keyword>
<dbReference type="Proteomes" id="UP000091820">
    <property type="component" value="Unassembled WGS sequence"/>
</dbReference>